<feature type="transmembrane region" description="Helical" evidence="1">
    <location>
        <begin position="98"/>
        <end position="118"/>
    </location>
</feature>
<reference evidence="2 3" key="1">
    <citation type="submission" date="2019-01" db="EMBL/GenBank/DDBJ databases">
        <title>Draft genome sequences of the type strains of six Macrococcus species.</title>
        <authorList>
            <person name="Mazhar S."/>
            <person name="Altermann E."/>
            <person name="Hill C."/>
            <person name="Mcauliffe O."/>
        </authorList>
    </citation>
    <scope>NUCLEOTIDE SEQUENCE [LARGE SCALE GENOMIC DNA]</scope>
    <source>
        <strain evidence="2 3">CCM4809</strain>
    </source>
</reference>
<keyword evidence="3" id="KW-1185">Reference proteome</keyword>
<keyword evidence="1" id="KW-0472">Membrane</keyword>
<dbReference type="OrthoDB" id="9966503at2"/>
<evidence type="ECO:0000313" key="3">
    <source>
        <dbReference type="Proteomes" id="UP000295328"/>
    </source>
</evidence>
<organism evidence="2 3">
    <name type="scientific">Macrococcus hajekii</name>
    <dbReference type="NCBI Taxonomy" id="198482"/>
    <lineage>
        <taxon>Bacteria</taxon>
        <taxon>Bacillati</taxon>
        <taxon>Bacillota</taxon>
        <taxon>Bacilli</taxon>
        <taxon>Bacillales</taxon>
        <taxon>Staphylococcaceae</taxon>
        <taxon>Macrococcus</taxon>
    </lineage>
</organism>
<keyword evidence="1" id="KW-0812">Transmembrane</keyword>
<gene>
    <name evidence="2" type="ORF">ERX37_05805</name>
</gene>
<comment type="caution">
    <text evidence="2">The sequence shown here is derived from an EMBL/GenBank/DDBJ whole genome shotgun (WGS) entry which is preliminary data.</text>
</comment>
<evidence type="ECO:0000313" key="2">
    <source>
        <dbReference type="EMBL" id="TDM01726.1"/>
    </source>
</evidence>
<keyword evidence="1" id="KW-1133">Transmembrane helix</keyword>
<accession>A0A4R6BJG4</accession>
<name>A0A4R6BJG4_9STAP</name>
<dbReference type="Proteomes" id="UP000295328">
    <property type="component" value="Unassembled WGS sequence"/>
</dbReference>
<dbReference type="RefSeq" id="WP_133429741.1">
    <property type="nucleotide sequence ID" value="NZ_BMCC01000003.1"/>
</dbReference>
<feature type="transmembrane region" description="Helical" evidence="1">
    <location>
        <begin position="25"/>
        <end position="47"/>
    </location>
</feature>
<dbReference type="AlphaFoldDB" id="A0A4R6BJG4"/>
<dbReference type="EMBL" id="SCWE01000002">
    <property type="protein sequence ID" value="TDM01726.1"/>
    <property type="molecule type" value="Genomic_DNA"/>
</dbReference>
<feature type="transmembrane region" description="Helical" evidence="1">
    <location>
        <begin position="68"/>
        <end position="92"/>
    </location>
</feature>
<evidence type="ECO:0000256" key="1">
    <source>
        <dbReference type="SAM" id="Phobius"/>
    </source>
</evidence>
<protein>
    <submittedName>
        <fullName evidence="2">Uncharacterized protein</fullName>
    </submittedName>
</protein>
<proteinExistence type="predicted"/>
<sequence>MSGPQDLRLIVTMIMTLVVVSSDNVYLKGLAFLLTLAWHLFTIFKRLKKNLTDIPNEGHFMYSREKDIYLLTVVQVSISWVMLMVLGIIVFFSRTLLVIGLITILLSLSVGLIIEYFLKRRSDVWRWQLKND</sequence>